<dbReference type="NCBIfam" id="TIGR01400">
    <property type="entry name" value="fliR"/>
    <property type="match status" value="1"/>
</dbReference>
<evidence type="ECO:0000256" key="5">
    <source>
        <dbReference type="ARBA" id="ARBA00022692"/>
    </source>
</evidence>
<dbReference type="GO" id="GO:0009425">
    <property type="term" value="C:bacterial-type flagellum basal body"/>
    <property type="evidence" value="ECO:0007669"/>
    <property type="project" value="UniProtKB-SubCell"/>
</dbReference>
<dbReference type="GO" id="GO:0044780">
    <property type="term" value="P:bacterial-type flagellum assembly"/>
    <property type="evidence" value="ECO:0007669"/>
    <property type="project" value="UniProtKB-UniRule"/>
</dbReference>
<dbReference type="PRINTS" id="PR00953">
    <property type="entry name" value="TYPE3IMRPROT"/>
</dbReference>
<dbReference type="InterPro" id="IPR002010">
    <property type="entry name" value="T3SS_IM_R"/>
</dbReference>
<dbReference type="InterPro" id="IPR006303">
    <property type="entry name" value="FliR"/>
</dbReference>
<keyword evidence="11" id="KW-0966">Cell projection</keyword>
<sequence>MFTLQVQAFLYIMARITSFIVVVPGFSHKSVPGTVKVFLSLILSFLVYTRSSEIQVYEELLLFMLAVVREVIIGLTMGFAAKLIFSAVEMAGQFIDFQVGYSMGAVYDPASGATSSYYGRLFYWMSIMVFFMLNLHHTMLLSLMDSFQVALPGQVGFSGISLEGILFLFSLSFKIAFSIAAPMLVVLLVTDIVMGLINRSVPQINVFMLGMPLKSLLGMVLFLFLASSIMNHAGKTLFMMSEYVTKAVEMFR</sequence>
<comment type="similarity">
    <text evidence="2 10">Belongs to the FliR/MopE/SpaR family.</text>
</comment>
<feature type="transmembrane region" description="Helical" evidence="10">
    <location>
        <begin position="147"/>
        <end position="169"/>
    </location>
</feature>
<dbReference type="PANTHER" id="PTHR30065">
    <property type="entry name" value="FLAGELLAR BIOSYNTHETIC PROTEIN FLIR"/>
    <property type="match status" value="1"/>
</dbReference>
<reference evidence="11" key="1">
    <citation type="submission" date="2021-03" db="EMBL/GenBank/DDBJ databases">
        <title>Proteiniclasticum marinus sp. nov., isolated from tidal flat sediment.</title>
        <authorList>
            <person name="Namirimu T."/>
            <person name="Yang J.-A."/>
            <person name="Yang S.-H."/>
            <person name="Kim Y.-J."/>
            <person name="Kwon K.K."/>
        </authorList>
    </citation>
    <scope>NUCLEOTIDE SEQUENCE</scope>
    <source>
        <strain evidence="11">SCR006</strain>
    </source>
</reference>
<comment type="subcellular location">
    <subcellularLocation>
        <location evidence="10">Cell membrane</location>
        <topology evidence="10">Multi-pass membrane protein</topology>
    </subcellularLocation>
    <subcellularLocation>
        <location evidence="10">Bacterial flagellum basal body</location>
    </subcellularLocation>
</comment>
<feature type="transmembrane region" description="Helical" evidence="10">
    <location>
        <begin position="117"/>
        <end position="135"/>
    </location>
</feature>
<dbReference type="Pfam" id="PF01311">
    <property type="entry name" value="Bac_export_1"/>
    <property type="match status" value="1"/>
</dbReference>
<dbReference type="AlphaFoldDB" id="A0A939KGC8"/>
<evidence type="ECO:0000256" key="4">
    <source>
        <dbReference type="ARBA" id="ARBA00022475"/>
    </source>
</evidence>
<evidence type="ECO:0000256" key="10">
    <source>
        <dbReference type="RuleBase" id="RU362071"/>
    </source>
</evidence>
<dbReference type="GO" id="GO:0005886">
    <property type="term" value="C:plasma membrane"/>
    <property type="evidence" value="ECO:0007669"/>
    <property type="project" value="UniProtKB-SubCell"/>
</dbReference>
<feature type="transmembrane region" description="Helical" evidence="10">
    <location>
        <begin position="61"/>
        <end position="85"/>
    </location>
</feature>
<dbReference type="Proteomes" id="UP000664218">
    <property type="component" value="Unassembled WGS sequence"/>
</dbReference>
<evidence type="ECO:0000256" key="9">
    <source>
        <dbReference type="NCBIfam" id="TIGR01400"/>
    </source>
</evidence>
<feature type="transmembrane region" description="Helical" evidence="10">
    <location>
        <begin position="209"/>
        <end position="230"/>
    </location>
</feature>
<dbReference type="PANTHER" id="PTHR30065:SF1">
    <property type="entry name" value="SURFACE PRESENTATION OF ANTIGENS PROTEIN SPAR"/>
    <property type="match status" value="1"/>
</dbReference>
<dbReference type="RefSeq" id="WP_207599899.1">
    <property type="nucleotide sequence ID" value="NZ_JAFNJU010000007.1"/>
</dbReference>
<feature type="transmembrane region" description="Helical" evidence="10">
    <location>
        <begin position="9"/>
        <end position="27"/>
    </location>
</feature>
<keyword evidence="7 10" id="KW-0472">Membrane</keyword>
<evidence type="ECO:0000256" key="1">
    <source>
        <dbReference type="ARBA" id="ARBA00002578"/>
    </source>
</evidence>
<accession>A0A939KGC8</accession>
<comment type="caution">
    <text evidence="11">The sequence shown here is derived from an EMBL/GenBank/DDBJ whole genome shotgun (WGS) entry which is preliminary data.</text>
</comment>
<keyword evidence="11" id="KW-0282">Flagellum</keyword>
<feature type="transmembrane region" description="Helical" evidence="10">
    <location>
        <begin position="175"/>
        <end position="197"/>
    </location>
</feature>
<evidence type="ECO:0000256" key="7">
    <source>
        <dbReference type="ARBA" id="ARBA00023136"/>
    </source>
</evidence>
<organism evidence="11 12">
    <name type="scientific">Proteiniclasticum aestuarii</name>
    <dbReference type="NCBI Taxonomy" id="2817862"/>
    <lineage>
        <taxon>Bacteria</taxon>
        <taxon>Bacillati</taxon>
        <taxon>Bacillota</taxon>
        <taxon>Clostridia</taxon>
        <taxon>Eubacteriales</taxon>
        <taxon>Clostridiaceae</taxon>
        <taxon>Proteiniclasticum</taxon>
    </lineage>
</organism>
<keyword evidence="4 10" id="KW-1003">Cell membrane</keyword>
<feature type="transmembrane region" description="Helical" evidence="10">
    <location>
        <begin position="33"/>
        <end position="49"/>
    </location>
</feature>
<name>A0A939KGC8_9CLOT</name>
<keyword evidence="5 10" id="KW-0812">Transmembrane</keyword>
<comment type="function">
    <text evidence="1 10">Role in flagellar biosynthesis.</text>
</comment>
<evidence type="ECO:0000256" key="6">
    <source>
        <dbReference type="ARBA" id="ARBA00022989"/>
    </source>
</evidence>
<protein>
    <recommendedName>
        <fullName evidence="3 9">Flagellar biosynthetic protein FliR</fullName>
    </recommendedName>
</protein>
<evidence type="ECO:0000313" key="12">
    <source>
        <dbReference type="Proteomes" id="UP000664218"/>
    </source>
</evidence>
<keyword evidence="11" id="KW-0969">Cilium</keyword>
<dbReference type="EMBL" id="JAFNJU010000007">
    <property type="protein sequence ID" value="MBO1265377.1"/>
    <property type="molecule type" value="Genomic_DNA"/>
</dbReference>
<dbReference type="GO" id="GO:0006605">
    <property type="term" value="P:protein targeting"/>
    <property type="evidence" value="ECO:0007669"/>
    <property type="project" value="UniProtKB-UniRule"/>
</dbReference>
<evidence type="ECO:0000256" key="3">
    <source>
        <dbReference type="ARBA" id="ARBA00021717"/>
    </source>
</evidence>
<proteinExistence type="inferred from homology"/>
<keyword evidence="12" id="KW-1185">Reference proteome</keyword>
<evidence type="ECO:0000313" key="11">
    <source>
        <dbReference type="EMBL" id="MBO1265377.1"/>
    </source>
</evidence>
<evidence type="ECO:0000256" key="2">
    <source>
        <dbReference type="ARBA" id="ARBA00009772"/>
    </source>
</evidence>
<keyword evidence="8 10" id="KW-0975">Bacterial flagellum</keyword>
<gene>
    <name evidence="11" type="primary">fliR</name>
    <name evidence="11" type="ORF">J3A84_10075</name>
</gene>
<keyword evidence="6 10" id="KW-1133">Transmembrane helix</keyword>
<evidence type="ECO:0000256" key="8">
    <source>
        <dbReference type="ARBA" id="ARBA00023143"/>
    </source>
</evidence>